<evidence type="ECO:0000256" key="4">
    <source>
        <dbReference type="SAM" id="MobiDB-lite"/>
    </source>
</evidence>
<dbReference type="RefSeq" id="WP_008385413.1">
    <property type="nucleotide sequence ID" value="NZ_AOIV01000011.1"/>
</dbReference>
<dbReference type="PANTHER" id="PTHR11808:SF15">
    <property type="entry name" value="CYSTATHIONINE GAMMA-LYASE"/>
    <property type="match status" value="1"/>
</dbReference>
<accession>M0DD15</accession>
<gene>
    <name evidence="5" type="ORF">C474_07412</name>
</gene>
<dbReference type="EMBL" id="AOIV01000011">
    <property type="protein sequence ID" value="ELZ32627.1"/>
    <property type="molecule type" value="Genomic_DNA"/>
</dbReference>
<dbReference type="PIRSF" id="PIRSF001434">
    <property type="entry name" value="CGS"/>
    <property type="match status" value="1"/>
</dbReference>
<dbReference type="GO" id="GO:0019343">
    <property type="term" value="P:cysteine biosynthetic process via cystathionine"/>
    <property type="evidence" value="ECO:0007669"/>
    <property type="project" value="TreeGrafter"/>
</dbReference>
<dbReference type="CDD" id="cd00614">
    <property type="entry name" value="CGS_like"/>
    <property type="match status" value="1"/>
</dbReference>
<dbReference type="SUPFAM" id="SSF53383">
    <property type="entry name" value="PLP-dependent transferases"/>
    <property type="match status" value="1"/>
</dbReference>
<dbReference type="GO" id="GO:0019346">
    <property type="term" value="P:transsulfuration"/>
    <property type="evidence" value="ECO:0007669"/>
    <property type="project" value="InterPro"/>
</dbReference>
<evidence type="ECO:0000256" key="2">
    <source>
        <dbReference type="ARBA" id="ARBA00009077"/>
    </source>
</evidence>
<dbReference type="PROSITE" id="PS00868">
    <property type="entry name" value="CYS_MET_METAB_PP"/>
    <property type="match status" value="1"/>
</dbReference>
<protein>
    <submittedName>
        <fullName evidence="5">Cystathionine gamma-lyase</fullName>
    </submittedName>
</protein>
<evidence type="ECO:0000256" key="3">
    <source>
        <dbReference type="ARBA" id="ARBA00022898"/>
    </source>
</evidence>
<dbReference type="Proteomes" id="UP000011513">
    <property type="component" value="Unassembled WGS sequence"/>
</dbReference>
<dbReference type="GO" id="GO:0030170">
    <property type="term" value="F:pyridoxal phosphate binding"/>
    <property type="evidence" value="ECO:0007669"/>
    <property type="project" value="InterPro"/>
</dbReference>
<reference evidence="5 6" key="1">
    <citation type="journal article" date="2014" name="PLoS Genet.">
        <title>Phylogenetically driven sequencing of extremely halophilic archaea reveals strategies for static and dynamic osmo-response.</title>
        <authorList>
            <person name="Becker E.A."/>
            <person name="Seitzer P.M."/>
            <person name="Tritt A."/>
            <person name="Larsen D."/>
            <person name="Krusor M."/>
            <person name="Yao A.I."/>
            <person name="Wu D."/>
            <person name="Madern D."/>
            <person name="Eisen J.A."/>
            <person name="Darling A.E."/>
            <person name="Facciotti M.T."/>
        </authorList>
    </citation>
    <scope>NUCLEOTIDE SEQUENCE [LARGE SCALE GENOMIC DNA]</scope>
    <source>
        <strain evidence="5 6">JCM 14848</strain>
    </source>
</reference>
<name>M0DD15_HALPD</name>
<comment type="similarity">
    <text evidence="2">Belongs to the trans-sulfuration enzymes family.</text>
</comment>
<dbReference type="GO" id="GO:0005737">
    <property type="term" value="C:cytoplasm"/>
    <property type="evidence" value="ECO:0007669"/>
    <property type="project" value="TreeGrafter"/>
</dbReference>
<evidence type="ECO:0000313" key="5">
    <source>
        <dbReference type="EMBL" id="ELZ32627.1"/>
    </source>
</evidence>
<evidence type="ECO:0000313" key="6">
    <source>
        <dbReference type="Proteomes" id="UP000011513"/>
    </source>
</evidence>
<organism evidence="5 6">
    <name type="scientific">Halogeometricum pallidum JCM 14848</name>
    <dbReference type="NCBI Taxonomy" id="1227487"/>
    <lineage>
        <taxon>Archaea</taxon>
        <taxon>Methanobacteriati</taxon>
        <taxon>Methanobacteriota</taxon>
        <taxon>Stenosarchaea group</taxon>
        <taxon>Halobacteria</taxon>
        <taxon>Halobacteriales</taxon>
        <taxon>Haloferacaceae</taxon>
        <taxon>Halogeometricum</taxon>
    </lineage>
</organism>
<dbReference type="FunFam" id="3.90.1150.10:FF:000008">
    <property type="entry name" value="Cystathionine gamma-synthase"/>
    <property type="match status" value="1"/>
</dbReference>
<dbReference type="Gene3D" id="3.90.1150.10">
    <property type="entry name" value="Aspartate Aminotransferase, domain 1"/>
    <property type="match status" value="1"/>
</dbReference>
<proteinExistence type="inferred from homology"/>
<dbReference type="InterPro" id="IPR015421">
    <property type="entry name" value="PyrdxlP-dep_Trfase_major"/>
</dbReference>
<dbReference type="GO" id="GO:0004123">
    <property type="term" value="F:cystathionine gamma-lyase activity"/>
    <property type="evidence" value="ECO:0007669"/>
    <property type="project" value="TreeGrafter"/>
</dbReference>
<sequence>MTEEHDADLTEASFSTKAVHGDRSKSKQNAEFGDLIPPIHHSSTFVRDEIESPRNEFVYSRNRNPTRDELAQRIATLEQAENGLALSSGMAAIATVGWALLRPGDHVVTLNSLYGGTRNLFGDLLTEFDIDIDYLDPASPDDLVSAVRDETALIWVESPTNPLMKLCDIETIAEATAESDAVLAVDNTFMSPYFQQPLSLGADVVVHSTTKYVNGHSDVVGGAIVTDDADLHDRFHHVQKYGTGAIQSPHDSYLVTRGMKTLPQRMETHERNAQALAEFLEQHESVSSVHYPGLPSHPQHELATSQMSGHGGMLSFELDGDRDAVKHVLEGLNHFALTASLGGVESLIAHAETMTHAEVSEQVRSEMGISDTLIRISTGIEDAEDLIADLRTQLDSI</sequence>
<dbReference type="Gene3D" id="3.40.640.10">
    <property type="entry name" value="Type I PLP-dependent aspartate aminotransferase-like (Major domain)"/>
    <property type="match status" value="1"/>
</dbReference>
<dbReference type="InterPro" id="IPR054542">
    <property type="entry name" value="Cys_met_metab_PP"/>
</dbReference>
<evidence type="ECO:0000256" key="1">
    <source>
        <dbReference type="ARBA" id="ARBA00001933"/>
    </source>
</evidence>
<dbReference type="Pfam" id="PF01053">
    <property type="entry name" value="Cys_Met_Meta_PP"/>
    <property type="match status" value="1"/>
</dbReference>
<dbReference type="AlphaFoldDB" id="M0DD15"/>
<feature type="region of interest" description="Disordered" evidence="4">
    <location>
        <begin position="1"/>
        <end position="34"/>
    </location>
</feature>
<dbReference type="PATRIC" id="fig|1227487.5.peg.1504"/>
<comment type="caution">
    <text evidence="5">The sequence shown here is derived from an EMBL/GenBank/DDBJ whole genome shotgun (WGS) entry which is preliminary data.</text>
</comment>
<dbReference type="InterPro" id="IPR015422">
    <property type="entry name" value="PyrdxlP-dep_Trfase_small"/>
</dbReference>
<dbReference type="InParanoid" id="M0DD15"/>
<dbReference type="eggNOG" id="arCOG00060">
    <property type="taxonomic scope" value="Archaea"/>
</dbReference>
<keyword evidence="6" id="KW-1185">Reference proteome</keyword>
<keyword evidence="3" id="KW-0663">Pyridoxal phosphate</keyword>
<keyword evidence="5" id="KW-0456">Lyase</keyword>
<comment type="cofactor">
    <cofactor evidence="1">
        <name>pyridoxal 5'-phosphate</name>
        <dbReference type="ChEBI" id="CHEBI:597326"/>
    </cofactor>
</comment>
<dbReference type="InterPro" id="IPR015424">
    <property type="entry name" value="PyrdxlP-dep_Trfase"/>
</dbReference>
<dbReference type="OrthoDB" id="43458at2157"/>
<dbReference type="FunFam" id="3.40.640.10:FF:000009">
    <property type="entry name" value="Cystathionine gamma-synthase homolog"/>
    <property type="match status" value="1"/>
</dbReference>
<dbReference type="InterPro" id="IPR000277">
    <property type="entry name" value="Cys/Met-Metab_PyrdxlP-dep_enz"/>
</dbReference>
<dbReference type="PANTHER" id="PTHR11808">
    <property type="entry name" value="TRANS-SULFURATION ENZYME FAMILY MEMBER"/>
    <property type="match status" value="1"/>
</dbReference>